<reference evidence="1" key="2">
    <citation type="submission" date="2025-08" db="UniProtKB">
        <authorList>
            <consortium name="Ensembl"/>
        </authorList>
    </citation>
    <scope>IDENTIFICATION</scope>
</reference>
<dbReference type="PANTHER" id="PTHR12138">
    <property type="entry name" value="PRIMATE-EXPANDED PROTEIN FAMILY"/>
    <property type="match status" value="1"/>
</dbReference>
<reference evidence="1 2" key="1">
    <citation type="submission" date="2009-03" db="EMBL/GenBank/DDBJ databases">
        <authorList>
            <person name="Warren W."/>
            <person name="Ye L."/>
            <person name="Minx P."/>
            <person name="Worley K."/>
            <person name="Gibbs R."/>
            <person name="Wilson R.K."/>
        </authorList>
    </citation>
    <scope>NUCLEOTIDE SEQUENCE [LARGE SCALE GENOMIC DNA]</scope>
</reference>
<keyword evidence="2" id="KW-1185">Reference proteome</keyword>
<organism evidence="1 2">
    <name type="scientific">Callithrix jacchus</name>
    <name type="common">White-tufted-ear marmoset</name>
    <name type="synonym">Simia Jacchus</name>
    <dbReference type="NCBI Taxonomy" id="9483"/>
    <lineage>
        <taxon>Eukaryota</taxon>
        <taxon>Metazoa</taxon>
        <taxon>Chordata</taxon>
        <taxon>Craniata</taxon>
        <taxon>Vertebrata</taxon>
        <taxon>Euteleostomi</taxon>
        <taxon>Mammalia</taxon>
        <taxon>Eutheria</taxon>
        <taxon>Euarchontoglires</taxon>
        <taxon>Primates</taxon>
        <taxon>Haplorrhini</taxon>
        <taxon>Platyrrhini</taxon>
        <taxon>Cebidae</taxon>
        <taxon>Callitrichinae</taxon>
        <taxon>Callithrix</taxon>
        <taxon>Callithrix</taxon>
    </lineage>
</organism>
<dbReference type="PANTHER" id="PTHR12138:SF162">
    <property type="entry name" value="CHROMOSOME UNDETERMINED SCAFFOLD_275, WHOLE GENOME SHOTGUN SEQUENCE"/>
    <property type="match status" value="1"/>
</dbReference>
<protein>
    <submittedName>
        <fullName evidence="1">Uncharacterized protein</fullName>
    </submittedName>
</protein>
<dbReference type="Proteomes" id="UP000008225">
    <property type="component" value="Chromosome 15"/>
</dbReference>
<proteinExistence type="predicted"/>
<sequence>MHDSWRITKPTSKKWSLVLSPRLECTGAVSAHCNLCLPHSSNSPVSACQVAGITGIHHHACLFFAFLVVMEFHYVGHSGLKLLTSCSAHLILQMCWDYRRDIVIILRQGS</sequence>
<dbReference type="Ensembl" id="ENSCJAT00000133910.1">
    <property type="protein sequence ID" value="ENSCJAP00000091502.1"/>
    <property type="gene ID" value="ENSCJAG00000077178.1"/>
</dbReference>
<dbReference type="GeneTree" id="ENSGT01150000286943"/>
<evidence type="ECO:0000313" key="2">
    <source>
        <dbReference type="Proteomes" id="UP000008225"/>
    </source>
</evidence>
<evidence type="ECO:0000313" key="1">
    <source>
        <dbReference type="Ensembl" id="ENSCJAP00000091502.1"/>
    </source>
</evidence>
<dbReference type="AlphaFoldDB" id="A0A8I3WCN9"/>
<accession>A0A8I3WCN9</accession>
<name>A0A8I3WCN9_CALJA</name>
<reference evidence="1" key="3">
    <citation type="submission" date="2025-09" db="UniProtKB">
        <authorList>
            <consortium name="Ensembl"/>
        </authorList>
    </citation>
    <scope>IDENTIFICATION</scope>
</reference>